<feature type="compositionally biased region" description="Polar residues" evidence="14">
    <location>
        <begin position="255"/>
        <end position="271"/>
    </location>
</feature>
<organism evidence="17 18">
    <name type="scientific">Adineta ricciae</name>
    <name type="common">Rotifer</name>
    <dbReference type="NCBI Taxonomy" id="249248"/>
    <lineage>
        <taxon>Eukaryota</taxon>
        <taxon>Metazoa</taxon>
        <taxon>Spiralia</taxon>
        <taxon>Gnathifera</taxon>
        <taxon>Rotifera</taxon>
        <taxon>Eurotatoria</taxon>
        <taxon>Bdelloidea</taxon>
        <taxon>Adinetida</taxon>
        <taxon>Adinetidae</taxon>
        <taxon>Adineta</taxon>
    </lineage>
</organism>
<dbReference type="PROSITE" id="PS50006">
    <property type="entry name" value="FHA_DOMAIN"/>
    <property type="match status" value="1"/>
</dbReference>
<name>A0A813ZDE4_ADIRI</name>
<dbReference type="SUPFAM" id="SSF49879">
    <property type="entry name" value="SMAD/FHA domain"/>
    <property type="match status" value="1"/>
</dbReference>
<evidence type="ECO:0000256" key="3">
    <source>
        <dbReference type="ARBA" id="ARBA00015014"/>
    </source>
</evidence>
<feature type="domain" description="BRCT" evidence="16">
    <location>
        <begin position="847"/>
        <end position="870"/>
    </location>
</feature>
<comment type="subcellular location">
    <subcellularLocation>
        <location evidence="2">Chromosome</location>
    </subcellularLocation>
    <subcellularLocation>
        <location evidence="1">Nucleus</location>
    </subcellularLocation>
</comment>
<feature type="compositionally biased region" description="Low complexity" evidence="14">
    <location>
        <begin position="611"/>
        <end position="623"/>
    </location>
</feature>
<evidence type="ECO:0000259" key="15">
    <source>
        <dbReference type="PROSITE" id="PS50006"/>
    </source>
</evidence>
<dbReference type="OrthoDB" id="342264at2759"/>
<reference evidence="17" key="1">
    <citation type="submission" date="2021-02" db="EMBL/GenBank/DDBJ databases">
        <authorList>
            <person name="Nowell W R."/>
        </authorList>
    </citation>
    <scope>NUCLEOTIDE SEQUENCE</scope>
</reference>
<dbReference type="GO" id="GO:0005634">
    <property type="term" value="C:nucleus"/>
    <property type="evidence" value="ECO:0007669"/>
    <property type="project" value="UniProtKB-SubCell"/>
</dbReference>
<dbReference type="Gene3D" id="3.40.50.10190">
    <property type="entry name" value="BRCT domain"/>
    <property type="match status" value="2"/>
</dbReference>
<keyword evidence="5" id="KW-1017">Isopeptide bond</keyword>
<feature type="compositionally biased region" description="Polar residues" evidence="14">
    <location>
        <begin position="704"/>
        <end position="738"/>
    </location>
</feature>
<evidence type="ECO:0000313" key="18">
    <source>
        <dbReference type="Proteomes" id="UP000663852"/>
    </source>
</evidence>
<feature type="compositionally biased region" description="Acidic residues" evidence="14">
    <location>
        <begin position="446"/>
        <end position="461"/>
    </location>
</feature>
<feature type="region of interest" description="Disordered" evidence="14">
    <location>
        <begin position="255"/>
        <end position="296"/>
    </location>
</feature>
<feature type="domain" description="BRCT" evidence="16">
    <location>
        <begin position="891"/>
        <end position="975"/>
    </location>
</feature>
<keyword evidence="7" id="KW-0227">DNA damage</keyword>
<feature type="compositionally biased region" description="Low complexity" evidence="14">
    <location>
        <begin position="210"/>
        <end position="223"/>
    </location>
</feature>
<dbReference type="GO" id="GO:0006974">
    <property type="term" value="P:DNA damage response"/>
    <property type="evidence" value="ECO:0007669"/>
    <property type="project" value="UniProtKB-KW"/>
</dbReference>
<proteinExistence type="predicted"/>
<keyword evidence="11" id="KW-0131">Cell cycle</keyword>
<evidence type="ECO:0000256" key="8">
    <source>
        <dbReference type="ARBA" id="ARBA00022843"/>
    </source>
</evidence>
<feature type="compositionally biased region" description="Polar residues" evidence="14">
    <location>
        <begin position="397"/>
        <end position="421"/>
    </location>
</feature>
<evidence type="ECO:0000259" key="16">
    <source>
        <dbReference type="PROSITE" id="PS50172"/>
    </source>
</evidence>
<evidence type="ECO:0000256" key="2">
    <source>
        <dbReference type="ARBA" id="ARBA00004286"/>
    </source>
</evidence>
<feature type="compositionally biased region" description="Basic and acidic residues" evidence="14">
    <location>
        <begin position="535"/>
        <end position="550"/>
    </location>
</feature>
<dbReference type="PANTHER" id="PTHR23196:SF1">
    <property type="entry name" value="PAX-INTERACTING PROTEIN 1"/>
    <property type="match status" value="1"/>
</dbReference>
<dbReference type="SMART" id="SM00240">
    <property type="entry name" value="FHA"/>
    <property type="match status" value="1"/>
</dbReference>
<evidence type="ECO:0000256" key="1">
    <source>
        <dbReference type="ARBA" id="ARBA00004123"/>
    </source>
</evidence>
<evidence type="ECO:0000256" key="10">
    <source>
        <dbReference type="ARBA" id="ARBA00023242"/>
    </source>
</evidence>
<feature type="compositionally biased region" description="Polar residues" evidence="14">
    <location>
        <begin position="196"/>
        <end position="209"/>
    </location>
</feature>
<dbReference type="CDD" id="cd18432">
    <property type="entry name" value="BRCT_PAXIP1_rpt6_like"/>
    <property type="match status" value="1"/>
</dbReference>
<dbReference type="InterPro" id="IPR000253">
    <property type="entry name" value="FHA_dom"/>
</dbReference>
<evidence type="ECO:0000256" key="9">
    <source>
        <dbReference type="ARBA" id="ARBA00022990"/>
    </source>
</evidence>
<sequence length="995" mass="109012">MQCTKKDAKCLCLCPFPLAILSISNRIEMTDLDSTEIISADESLTENSSTTVPNASLKVLSGIDPRTFDINKETTIGRGNPSDLIISAPSLSKQHAKITISNGQYFITDLGSSNKTFHNKVQLQSNVCYALHNGDELKFGDIVCCFQEQEQANLKNEMEPEVNNNPPTQTITNSYDDQEPAQPIKVWSANKEDSHGQGNTGSKHNGTNNSPSKSSLFTPFSSSANMNTDDDNQIIGSTSTSVIEPKQLNHNDQLEIISSPQAKKNFTNESKSPAKMEDTPPPSDAPTGNENTSETDMETLAAATKPIVNLEEKMENSPAEAVEQVVEPDNITDDTPVEKEKLSEKQMDTDETSESPAMVVDDKAQENVNDMEAETAAPVTSADAMTVDEIDRVQQAEIPSTTMEQESTSDGDQTLPASSTEPVKPMDDSAPVDETESASIIKKEDHEEEEAGDEENEEETEGAAAVSGRGFPRKTARRARGRRGAGGRARVISTRLHSGRRNPIPTPATKTEENNTTLEETVSTEPEESPSKTVETPEVKERRSRKKDEPVTPSAEAASADTSSNVRVSARIKERASSGRNRQFPYANDYVDLDDIEKRSKANANVPPAAPAATTAPSPLTTTKSPGRPSKRGRASASPQKRVSLRQQPIDAVDNGKQETETDVYEQMDTTAETKEPTPKAAGRKRKSTTPVAAVASKRSRAATPQTLPTANTRRKQTTSVEVSPTVARSNRRTTGGQKQAPPPAAVSPPPPPPSTTTTSVTPKRGRKSAKQVTPMQASPDKSSKTADRPVRIALSSHLNFDQNHFEALRKLDFEIMDESCHVDALVVDRIRRTKKFFMCLARGALILSPSWIEAMVKENQYIPYEKYFLEDTNAETRYGFQLRESVRRAKQGPIFQNHKFFCTKDTSPPYDDLKDIIEAAGGKLLEKINMNKPSKDIICIVAQAHKNEYEDLFRKGISIVSEEFILSGISKQKLDFDSFSLFQNATTSKTNLGK</sequence>
<comment type="caution">
    <text evidence="17">The sequence shown here is derived from an EMBL/GenBank/DDBJ whole genome shotgun (WGS) entry which is preliminary data.</text>
</comment>
<dbReference type="Pfam" id="PF16589">
    <property type="entry name" value="BRCT_2"/>
    <property type="match status" value="1"/>
</dbReference>
<gene>
    <name evidence="17" type="ORF">EDS130_LOCUS9575</name>
</gene>
<dbReference type="CDD" id="cd22665">
    <property type="entry name" value="FHA_MDC1"/>
    <property type="match status" value="1"/>
</dbReference>
<keyword evidence="6" id="KW-0677">Repeat</keyword>
<evidence type="ECO:0000256" key="14">
    <source>
        <dbReference type="SAM" id="MobiDB-lite"/>
    </source>
</evidence>
<evidence type="ECO:0000256" key="12">
    <source>
        <dbReference type="ARBA" id="ARBA00023858"/>
    </source>
</evidence>
<dbReference type="Gene3D" id="2.60.200.20">
    <property type="match status" value="1"/>
</dbReference>
<dbReference type="Pfam" id="PF00498">
    <property type="entry name" value="FHA"/>
    <property type="match status" value="1"/>
</dbReference>
<dbReference type="InterPro" id="IPR051579">
    <property type="entry name" value="DDR_Transcriptional_Reg"/>
</dbReference>
<dbReference type="Pfam" id="PF16770">
    <property type="entry name" value="RTT107_BRCT_5"/>
    <property type="match status" value="1"/>
</dbReference>
<keyword evidence="9" id="KW-0007">Acetylation</keyword>
<evidence type="ECO:0000256" key="13">
    <source>
        <dbReference type="ARBA" id="ARBA00030146"/>
    </source>
</evidence>
<dbReference type="PANTHER" id="PTHR23196">
    <property type="entry name" value="PAX TRANSCRIPTION ACTIVATION DOMAIN INTERACTING PROTEIN"/>
    <property type="match status" value="1"/>
</dbReference>
<evidence type="ECO:0000313" key="17">
    <source>
        <dbReference type="EMBL" id="CAF0896876.1"/>
    </source>
</evidence>
<evidence type="ECO:0000256" key="5">
    <source>
        <dbReference type="ARBA" id="ARBA00022499"/>
    </source>
</evidence>
<dbReference type="GO" id="GO:0005694">
    <property type="term" value="C:chromosome"/>
    <property type="evidence" value="ECO:0007669"/>
    <property type="project" value="UniProtKB-SubCell"/>
</dbReference>
<protein>
    <recommendedName>
        <fullName evidence="3">Mediator of DNA damage checkpoint protein 1</fullName>
    </recommendedName>
    <alternativeName>
        <fullName evidence="13">PAX transactivation activation domain-interacting protein</fullName>
    </alternativeName>
    <alternativeName>
        <fullName evidence="12">PAX-interacting protein 1</fullName>
    </alternativeName>
</protein>
<dbReference type="InterPro" id="IPR036420">
    <property type="entry name" value="BRCT_dom_sf"/>
</dbReference>
<accession>A0A813ZDE4</accession>
<dbReference type="EMBL" id="CAJNOJ010000032">
    <property type="protein sequence ID" value="CAF0896876.1"/>
    <property type="molecule type" value="Genomic_DNA"/>
</dbReference>
<feature type="compositionally biased region" description="Polar residues" evidence="14">
    <location>
        <begin position="771"/>
        <end position="781"/>
    </location>
</feature>
<feature type="region of interest" description="Disordered" evidence="14">
    <location>
        <begin position="189"/>
        <end position="236"/>
    </location>
</feature>
<feature type="region of interest" description="Disordered" evidence="14">
    <location>
        <begin position="313"/>
        <end position="360"/>
    </location>
</feature>
<feature type="compositionally biased region" description="Pro residues" evidence="14">
    <location>
        <begin position="741"/>
        <end position="755"/>
    </location>
</feature>
<feature type="compositionally biased region" description="Basic residues" evidence="14">
    <location>
        <begin position="471"/>
        <end position="485"/>
    </location>
</feature>
<evidence type="ECO:0000256" key="11">
    <source>
        <dbReference type="ARBA" id="ARBA00023306"/>
    </source>
</evidence>
<feature type="region of interest" description="Disordered" evidence="14">
    <location>
        <begin position="372"/>
        <end position="788"/>
    </location>
</feature>
<dbReference type="PROSITE" id="PS50172">
    <property type="entry name" value="BRCT"/>
    <property type="match status" value="2"/>
</dbReference>
<keyword evidence="4" id="KW-0158">Chromosome</keyword>
<keyword evidence="10" id="KW-0539">Nucleus</keyword>
<evidence type="ECO:0000256" key="6">
    <source>
        <dbReference type="ARBA" id="ARBA00022737"/>
    </source>
</evidence>
<evidence type="ECO:0000256" key="4">
    <source>
        <dbReference type="ARBA" id="ARBA00022454"/>
    </source>
</evidence>
<feature type="domain" description="FHA" evidence="15">
    <location>
        <begin position="74"/>
        <end position="123"/>
    </location>
</feature>
<feature type="compositionally biased region" description="Low complexity" evidence="14">
    <location>
        <begin position="514"/>
        <end position="524"/>
    </location>
</feature>
<feature type="region of interest" description="Disordered" evidence="14">
    <location>
        <begin position="156"/>
        <end position="176"/>
    </location>
</feature>
<dbReference type="Proteomes" id="UP000663852">
    <property type="component" value="Unassembled WGS sequence"/>
</dbReference>
<dbReference type="SUPFAM" id="SSF52113">
    <property type="entry name" value="BRCT domain"/>
    <property type="match status" value="2"/>
</dbReference>
<dbReference type="InterPro" id="IPR008984">
    <property type="entry name" value="SMAD_FHA_dom_sf"/>
</dbReference>
<keyword evidence="8" id="KW-0832">Ubl conjugation</keyword>
<evidence type="ECO:0000256" key="7">
    <source>
        <dbReference type="ARBA" id="ARBA00022763"/>
    </source>
</evidence>
<feature type="compositionally biased region" description="Polar residues" evidence="14">
    <location>
        <begin position="637"/>
        <end position="647"/>
    </location>
</feature>
<dbReference type="InterPro" id="IPR001357">
    <property type="entry name" value="BRCT_dom"/>
</dbReference>
<dbReference type="CDD" id="cd17744">
    <property type="entry name" value="BRCT_MDC1_rpt1"/>
    <property type="match status" value="1"/>
</dbReference>
<dbReference type="SMART" id="SM00292">
    <property type="entry name" value="BRCT"/>
    <property type="match status" value="2"/>
</dbReference>
<dbReference type="AlphaFoldDB" id="A0A813ZDE4"/>
<feature type="compositionally biased region" description="Basic and acidic residues" evidence="14">
    <location>
        <begin position="336"/>
        <end position="348"/>
    </location>
</feature>